<sequence length="324" mass="38690">MNLTQFDRLSESHTLLSDVPISHCPACFQEITEEMNKRIHSSRCILCDRKLPIQEKIDFEDEKEKIKLEIEELNFLQENRRELFERTNKRYNDLLNKEQSLIKEIEEISLNYIPKLDKFENYVEEIGKLGEKIDKLKQFEKIQKKFLNIDEEIIEIDKTLEIIESQKNEIIHTKEEDQQKLNHLTKEIEYFLKISKFRNFKKLVLDDKYLPIIDNENYKKFSDSQRVRVIIAYHYGILRYSIKNDTNYPRFLIIDAPNQQDIDVKDLGLIYMTLADLNDDKEKFQLIIAATSIPETLSLLIIRDLKKYLAQPQSTSKKITDFFN</sequence>
<gene>
    <name evidence="2" type="ORF">LCGC14_1525870</name>
</gene>
<reference evidence="2" key="1">
    <citation type="journal article" date="2015" name="Nature">
        <title>Complex archaea that bridge the gap between prokaryotes and eukaryotes.</title>
        <authorList>
            <person name="Spang A."/>
            <person name="Saw J.H."/>
            <person name="Jorgensen S.L."/>
            <person name="Zaremba-Niedzwiedzka K."/>
            <person name="Martijn J."/>
            <person name="Lind A.E."/>
            <person name="van Eijk R."/>
            <person name="Schleper C."/>
            <person name="Guy L."/>
            <person name="Ettema T.J."/>
        </authorList>
    </citation>
    <scope>NUCLEOTIDE SEQUENCE</scope>
</reference>
<name>A0A0F9LCR0_9ZZZZ</name>
<keyword evidence="1" id="KW-0175">Coiled coil</keyword>
<dbReference type="AlphaFoldDB" id="A0A0F9LCR0"/>
<feature type="coiled-coil region" evidence="1">
    <location>
        <begin position="59"/>
        <end position="111"/>
    </location>
</feature>
<proteinExistence type="predicted"/>
<protein>
    <submittedName>
        <fullName evidence="2">Uncharacterized protein</fullName>
    </submittedName>
</protein>
<accession>A0A0F9LCR0</accession>
<dbReference type="EMBL" id="LAZR01011377">
    <property type="protein sequence ID" value="KKM62025.1"/>
    <property type="molecule type" value="Genomic_DNA"/>
</dbReference>
<evidence type="ECO:0000256" key="1">
    <source>
        <dbReference type="SAM" id="Coils"/>
    </source>
</evidence>
<evidence type="ECO:0000313" key="2">
    <source>
        <dbReference type="EMBL" id="KKM62025.1"/>
    </source>
</evidence>
<organism evidence="2">
    <name type="scientific">marine sediment metagenome</name>
    <dbReference type="NCBI Taxonomy" id="412755"/>
    <lineage>
        <taxon>unclassified sequences</taxon>
        <taxon>metagenomes</taxon>
        <taxon>ecological metagenomes</taxon>
    </lineage>
</organism>
<comment type="caution">
    <text evidence="2">The sequence shown here is derived from an EMBL/GenBank/DDBJ whole genome shotgun (WGS) entry which is preliminary data.</text>
</comment>